<protein>
    <submittedName>
        <fullName evidence="2">Uncharacterized protein</fullName>
    </submittedName>
</protein>
<gene>
    <name evidence="2" type="ORF">ASZ90_016713</name>
</gene>
<dbReference type="AlphaFoldDB" id="A0A0W8EH21"/>
<feature type="region of interest" description="Disordered" evidence="1">
    <location>
        <begin position="1"/>
        <end position="35"/>
    </location>
</feature>
<evidence type="ECO:0000256" key="1">
    <source>
        <dbReference type="SAM" id="MobiDB-lite"/>
    </source>
</evidence>
<accession>A0A0W8EH21</accession>
<comment type="caution">
    <text evidence="2">The sequence shown here is derived from an EMBL/GenBank/DDBJ whole genome shotgun (WGS) entry which is preliminary data.</text>
</comment>
<sequence>MQTLAAGRSSGIGERGEQEYSGKRSRKCEQREPHGLEKDLGFLNHATLVRYGWCRKEEFPASPSMNPAGKEPIIAHTPVFLQPGAWYGEKE</sequence>
<dbReference type="EMBL" id="LNQE01001762">
    <property type="protein sequence ID" value="KUG07881.1"/>
    <property type="molecule type" value="Genomic_DNA"/>
</dbReference>
<proteinExistence type="predicted"/>
<organism evidence="2">
    <name type="scientific">hydrocarbon metagenome</name>
    <dbReference type="NCBI Taxonomy" id="938273"/>
    <lineage>
        <taxon>unclassified sequences</taxon>
        <taxon>metagenomes</taxon>
        <taxon>ecological metagenomes</taxon>
    </lineage>
</organism>
<reference evidence="2" key="1">
    <citation type="journal article" date="2015" name="Proc. Natl. Acad. Sci. U.S.A.">
        <title>Networks of energetic and metabolic interactions define dynamics in microbial communities.</title>
        <authorList>
            <person name="Embree M."/>
            <person name="Liu J.K."/>
            <person name="Al-Bassam M.M."/>
            <person name="Zengler K."/>
        </authorList>
    </citation>
    <scope>NUCLEOTIDE SEQUENCE</scope>
</reference>
<feature type="compositionally biased region" description="Basic and acidic residues" evidence="1">
    <location>
        <begin position="14"/>
        <end position="35"/>
    </location>
</feature>
<evidence type="ECO:0000313" key="2">
    <source>
        <dbReference type="EMBL" id="KUG07881.1"/>
    </source>
</evidence>
<name>A0A0W8EH21_9ZZZZ</name>